<dbReference type="Pfam" id="PF02811">
    <property type="entry name" value="PHP"/>
    <property type="match status" value="1"/>
</dbReference>
<evidence type="ECO:0000256" key="12">
    <source>
        <dbReference type="ARBA" id="ARBA00049244"/>
    </source>
</evidence>
<dbReference type="CDD" id="cd07433">
    <property type="entry name" value="PHP_PolIIIA_DnaE1"/>
    <property type="match status" value="1"/>
</dbReference>
<evidence type="ECO:0000313" key="14">
    <source>
        <dbReference type="EMBL" id="MFC3207791.1"/>
    </source>
</evidence>
<comment type="similarity">
    <text evidence="2">Belongs to the DNA polymerase type-C family. DnaE subfamily.</text>
</comment>
<comment type="function">
    <text evidence="10">DNA polymerase III is a complex, multichain enzyme responsible for most of the replicative synthesis in bacteria. This DNA polymerase also exhibits 3' to 5' exonuclease activity. The alpha chain is the DNA polymerase.</text>
</comment>
<dbReference type="SUPFAM" id="SSF160975">
    <property type="entry name" value="AF1531-like"/>
    <property type="match status" value="1"/>
</dbReference>
<dbReference type="Proteomes" id="UP001595583">
    <property type="component" value="Unassembled WGS sequence"/>
</dbReference>
<evidence type="ECO:0000256" key="10">
    <source>
        <dbReference type="ARBA" id="ARBA00025611"/>
    </source>
</evidence>
<dbReference type="Pfam" id="PF14579">
    <property type="entry name" value="HHH_6"/>
    <property type="match status" value="1"/>
</dbReference>
<dbReference type="EMBL" id="JBHRTK010000015">
    <property type="protein sequence ID" value="MFC3207791.1"/>
    <property type="molecule type" value="Genomic_DNA"/>
</dbReference>
<dbReference type="InterPro" id="IPR040982">
    <property type="entry name" value="DNA_pol3_finger"/>
</dbReference>
<evidence type="ECO:0000259" key="13">
    <source>
        <dbReference type="SMART" id="SM00481"/>
    </source>
</evidence>
<dbReference type="Pfam" id="PF07733">
    <property type="entry name" value="DNA_pol3_alpha"/>
    <property type="match status" value="1"/>
</dbReference>
<organism evidence="14 15">
    <name type="scientific">Aquamicrobium soli</name>
    <dbReference type="NCBI Taxonomy" id="1811518"/>
    <lineage>
        <taxon>Bacteria</taxon>
        <taxon>Pseudomonadati</taxon>
        <taxon>Pseudomonadota</taxon>
        <taxon>Alphaproteobacteria</taxon>
        <taxon>Hyphomicrobiales</taxon>
        <taxon>Phyllobacteriaceae</taxon>
        <taxon>Aquamicrobium</taxon>
    </lineage>
</organism>
<dbReference type="EC" id="2.7.7.7" evidence="3"/>
<evidence type="ECO:0000256" key="2">
    <source>
        <dbReference type="ARBA" id="ARBA00009496"/>
    </source>
</evidence>
<evidence type="ECO:0000256" key="6">
    <source>
        <dbReference type="ARBA" id="ARBA00022679"/>
    </source>
</evidence>
<evidence type="ECO:0000256" key="3">
    <source>
        <dbReference type="ARBA" id="ARBA00012417"/>
    </source>
</evidence>
<evidence type="ECO:0000256" key="9">
    <source>
        <dbReference type="ARBA" id="ARBA00022932"/>
    </source>
</evidence>
<dbReference type="SMART" id="SM00481">
    <property type="entry name" value="POLIIIAc"/>
    <property type="match status" value="1"/>
</dbReference>
<keyword evidence="7 14" id="KW-0548">Nucleotidyltransferase</keyword>
<evidence type="ECO:0000256" key="1">
    <source>
        <dbReference type="ARBA" id="ARBA00004496"/>
    </source>
</evidence>
<dbReference type="InterPro" id="IPR004365">
    <property type="entry name" value="NA-bd_OB_tRNA"/>
</dbReference>
<comment type="subunit">
    <text evidence="11">DNA polymerase III contains a core (composed of alpha, epsilon and theta chains) that associates with a tau subunit. This core dimerizes to form the POLIII' complex. PolIII' associates with the gamma complex (composed of gamma, delta, delta', psi and chi chains) and with the beta chain to form the complete DNA polymerase III complex.</text>
</comment>
<dbReference type="Gene3D" id="1.10.10.1600">
    <property type="entry name" value="Bacterial DNA polymerase III alpha subunit, thumb domain"/>
    <property type="match status" value="1"/>
</dbReference>
<dbReference type="InterPro" id="IPR029460">
    <property type="entry name" value="DNAPol_HHH"/>
</dbReference>
<dbReference type="Gene3D" id="3.20.20.140">
    <property type="entry name" value="Metal-dependent hydrolases"/>
    <property type="match status" value="1"/>
</dbReference>
<proteinExistence type="inferred from homology"/>
<evidence type="ECO:0000256" key="7">
    <source>
        <dbReference type="ARBA" id="ARBA00022695"/>
    </source>
</evidence>
<dbReference type="RefSeq" id="WP_378222254.1">
    <property type="nucleotide sequence ID" value="NZ_JBHRTK010000015.1"/>
</dbReference>
<dbReference type="InterPro" id="IPR041931">
    <property type="entry name" value="DNA_pol3_alpha_thumb_dom"/>
</dbReference>
<dbReference type="PANTHER" id="PTHR32294">
    <property type="entry name" value="DNA POLYMERASE III SUBUNIT ALPHA"/>
    <property type="match status" value="1"/>
</dbReference>
<comment type="caution">
    <text evidence="14">The sequence shown here is derived from an EMBL/GenBank/DDBJ whole genome shotgun (WGS) entry which is preliminary data.</text>
</comment>
<dbReference type="InterPro" id="IPR003141">
    <property type="entry name" value="Pol/His_phosphatase_N"/>
</dbReference>
<keyword evidence="6 14" id="KW-0808">Transferase</keyword>
<comment type="subcellular location">
    <subcellularLocation>
        <location evidence="1">Cytoplasm</location>
    </subcellularLocation>
</comment>
<comment type="catalytic activity">
    <reaction evidence="12">
        <text>DNA(n) + a 2'-deoxyribonucleoside 5'-triphosphate = DNA(n+1) + diphosphate</text>
        <dbReference type="Rhea" id="RHEA:22508"/>
        <dbReference type="Rhea" id="RHEA-COMP:17339"/>
        <dbReference type="Rhea" id="RHEA-COMP:17340"/>
        <dbReference type="ChEBI" id="CHEBI:33019"/>
        <dbReference type="ChEBI" id="CHEBI:61560"/>
        <dbReference type="ChEBI" id="CHEBI:173112"/>
        <dbReference type="EC" id="2.7.7.7"/>
    </reaction>
</comment>
<keyword evidence="9" id="KW-0239">DNA-directed DNA polymerase</keyword>
<keyword evidence="5" id="KW-0963">Cytoplasm</keyword>
<dbReference type="NCBIfam" id="NF004226">
    <property type="entry name" value="PRK05673.1"/>
    <property type="match status" value="1"/>
</dbReference>
<dbReference type="InterPro" id="IPR004013">
    <property type="entry name" value="PHP_dom"/>
</dbReference>
<evidence type="ECO:0000256" key="8">
    <source>
        <dbReference type="ARBA" id="ARBA00022705"/>
    </source>
</evidence>
<dbReference type="GO" id="GO:0003887">
    <property type="term" value="F:DNA-directed DNA polymerase activity"/>
    <property type="evidence" value="ECO:0007669"/>
    <property type="project" value="UniProtKB-EC"/>
</dbReference>
<name>A0ABV7KFK0_9HYPH</name>
<feature type="domain" description="Polymerase/histidinol phosphatase N-terminal" evidence="13">
    <location>
        <begin position="23"/>
        <end position="90"/>
    </location>
</feature>
<dbReference type="Pfam" id="PF01336">
    <property type="entry name" value="tRNA_anti-codon"/>
    <property type="match status" value="1"/>
</dbReference>
<keyword evidence="8" id="KW-0235">DNA replication</keyword>
<keyword evidence="15" id="KW-1185">Reference proteome</keyword>
<reference evidence="15" key="1">
    <citation type="journal article" date="2019" name="Int. J. Syst. Evol. Microbiol.">
        <title>The Global Catalogue of Microorganisms (GCM) 10K type strain sequencing project: providing services to taxonomists for standard genome sequencing and annotation.</title>
        <authorList>
            <consortium name="The Broad Institute Genomics Platform"/>
            <consortium name="The Broad Institute Genome Sequencing Center for Infectious Disease"/>
            <person name="Wu L."/>
            <person name="Ma J."/>
        </authorList>
    </citation>
    <scope>NUCLEOTIDE SEQUENCE [LARGE SCALE GENOMIC DNA]</scope>
    <source>
        <strain evidence="15">KCTC 52165</strain>
    </source>
</reference>
<dbReference type="Gene3D" id="1.10.150.870">
    <property type="match status" value="1"/>
</dbReference>
<dbReference type="InterPro" id="IPR011708">
    <property type="entry name" value="DNA_pol3_alpha_NTPase_dom"/>
</dbReference>
<evidence type="ECO:0000256" key="4">
    <source>
        <dbReference type="ARBA" id="ARBA00019114"/>
    </source>
</evidence>
<dbReference type="Pfam" id="PF17657">
    <property type="entry name" value="DNA_pol3_finger"/>
    <property type="match status" value="1"/>
</dbReference>
<dbReference type="InterPro" id="IPR049821">
    <property type="entry name" value="PolIIIA_DnaE1_PHP"/>
</dbReference>
<sequence length="1168" mass="128391">MAEDGFQNDTPPQAAAPGGRAFIHLRVHSAYSLLEGALQLGKIIGHAVKDGAPAIAITDTNNLFGALEYAQKAVKDGIQPIIGCQVDLAFSGEEAEGQRDRRRQGPELRPLVLIAATETGYANLVRLVSRVYLETPPGEPVHLTTSMMEESCEGLICLTGGPRGPIGHALKQERRDLAEARLLALKAMFGDRLYVELERVGAYDRAIEQASIDLAYKHELPLVATNEAFFSSREDYEAHDALLAIADGSVVAADNRRHLSPDNYLRSQAEMVALFADLPEALDNTVEIALRCSYYPQTRKPILPRFTGGDVEDAEAVVKAEAAELTRQAWEGLDKRLAVHGPTAGHTEEQYRERLAFELGIIERMKFPGYFLIVSDFIKWAKAHGIPVGPGRGSGAGSLVAYALTITDIDPLRFSLLFERFLNPERVSMPDFDIDFCQDRREEVIRYVQGRYGRDQVGQIITFGTLQARAVLRDVGRVLQMPYGQVDRLCKMVPQNPAHPVSLGQAIEGEPRFAEEVEKEPIVQTLLTVAQKLEGLYRHASTHAAGIVIGDRPLSELVPMYRDQRSDMPVTQFNMKYVEQAGLVKFDFLGLKTLTVLNTAVKLIARRGVDIDLAHIPLDDEKTYAMLSRGEVVGVFQVESAGMRKALLGMKPDCIEDIIALVALYRPGPMENIPTYNARKHGEEEIASIHPKIDHLVKETQGVIVYQEQVMQIAQELAGYSLGEADLLRRAMGKKIRAEMDKQRERFVSGAVERGVTKPQADFIFDLLAKFADYGFNKSHAAAYAVVSYQTAYLKAHYPVEFLAASMTLDMSNTDKLADFRQDAMRLGIEVVAPSVQTSFRAFEVGENRIFYSLAALKGVGDAAVEHIVEKRKDGQFKSLADFCERIDPKIVGKRVFESLIMAGALDCFGEDRATMMAGVERMMGLAALAQQNATSGQADIFGASLGAQSQALHLPATEPWLAADRLHREFQVVGFYLSAHPLDEYKAALQKMRVQNWAEFSAAVKRGASAGRLAGTVSTKQERKTRTGNKMGVVVFSDNTGQYEAVLFSEALAQYRDLLEPGRSVVITVSAEDRPEGVNLRINSVQSLDDAAGRVEKQLRIFVRGAAPVDSVAARLGQSGEGQVSIVVLKEEGQGEVEVALPSRYRIDHRIAAAIGAVPGVVEVELV</sequence>
<dbReference type="PANTHER" id="PTHR32294:SF0">
    <property type="entry name" value="DNA POLYMERASE III SUBUNIT ALPHA"/>
    <property type="match status" value="1"/>
</dbReference>
<dbReference type="InterPro" id="IPR004805">
    <property type="entry name" value="DnaE2/DnaE/PolC"/>
</dbReference>
<protein>
    <recommendedName>
        <fullName evidence="4">DNA polymerase III subunit alpha</fullName>
        <ecNumber evidence="3">2.7.7.7</ecNumber>
    </recommendedName>
</protein>
<evidence type="ECO:0000256" key="11">
    <source>
        <dbReference type="ARBA" id="ARBA00026073"/>
    </source>
</evidence>
<evidence type="ECO:0000313" key="15">
    <source>
        <dbReference type="Proteomes" id="UP001595583"/>
    </source>
</evidence>
<dbReference type="InterPro" id="IPR016195">
    <property type="entry name" value="Pol/histidinol_Pase-like"/>
</dbReference>
<accession>A0ABV7KFK0</accession>
<evidence type="ECO:0000256" key="5">
    <source>
        <dbReference type="ARBA" id="ARBA00022490"/>
    </source>
</evidence>
<dbReference type="NCBIfam" id="TIGR00594">
    <property type="entry name" value="polc"/>
    <property type="match status" value="1"/>
</dbReference>
<dbReference type="SUPFAM" id="SSF89550">
    <property type="entry name" value="PHP domain-like"/>
    <property type="match status" value="1"/>
</dbReference>
<gene>
    <name evidence="14" type="primary">dnaE</name>
    <name evidence="14" type="ORF">ACFOHJ_16315</name>
</gene>
<dbReference type="CDD" id="cd04485">
    <property type="entry name" value="DnaE_OBF"/>
    <property type="match status" value="1"/>
</dbReference>